<evidence type="ECO:0000256" key="5">
    <source>
        <dbReference type="ARBA" id="ARBA00022695"/>
    </source>
</evidence>
<dbReference type="GO" id="GO:0005665">
    <property type="term" value="C:RNA polymerase II, core complex"/>
    <property type="evidence" value="ECO:0007669"/>
    <property type="project" value="TreeGrafter"/>
</dbReference>
<dbReference type="InterPro" id="IPR006141">
    <property type="entry name" value="Intein_N"/>
</dbReference>
<dbReference type="Gene3D" id="1.10.150.390">
    <property type="match status" value="1"/>
</dbReference>
<accession>A0AAV1I5V8</accession>
<dbReference type="Pfam" id="PF04983">
    <property type="entry name" value="RNA_pol_Rpb1_3"/>
    <property type="match status" value="1"/>
</dbReference>
<gene>
    <name evidence="10" type="ORF">CVIRNUC_004484</name>
</gene>
<comment type="caution">
    <text evidence="10">The sequence shown here is derived from an EMBL/GenBank/DDBJ whole genome shotgun (WGS) entry which is preliminary data.</text>
</comment>
<dbReference type="GO" id="GO:0004519">
    <property type="term" value="F:endonuclease activity"/>
    <property type="evidence" value="ECO:0007669"/>
    <property type="project" value="InterPro"/>
</dbReference>
<keyword evidence="2" id="KW-0240">DNA-directed RNA polymerase</keyword>
<dbReference type="EC" id="2.7.7.6" evidence="1"/>
<dbReference type="Gene3D" id="1.10.132.30">
    <property type="match status" value="1"/>
</dbReference>
<dbReference type="InterPro" id="IPR007066">
    <property type="entry name" value="RNA_pol_Rpb1_3"/>
</dbReference>
<dbReference type="InterPro" id="IPR027434">
    <property type="entry name" value="Homing_endonucl"/>
</dbReference>
<dbReference type="GO" id="GO:0016539">
    <property type="term" value="P:intein-mediated protein splicing"/>
    <property type="evidence" value="ECO:0007669"/>
    <property type="project" value="InterPro"/>
</dbReference>
<sequence>MELPEMNLHCPQNIESRLELEYLCRVPLQIISPQNNSPVMGINQDALVGAYLMTDDSVRLSRLQFMQLMLSNSNFDGVIPEPSREDGLYTGKEALSMILPDFSATYGDGVEIRDGVLTKGRLTKKHLGESNDSIHHRLFNDYDADEALRFLDNEQQIVNSWLMNYSGFSVGVSDCILEDDARAAVTEAIETRLLDAFNLVNDAREGKLENKFLKTELEEFDEQLTLLLVNIREETKPDDKIRDKSSNRFLAMQKAGSKGKLENLIQIMACLGQQQVAVKQPSGVTKTQRIPYNYGKIRGGYDGRTLPHFHRHDDGPFARGFCKGSFLHGLNPHEFFFHNATGREGLIDTAIKTADTGYLQRRLIKLMEDGKIYYDGTVRTNSRLILQFAYGCDGMDPTKLEKDEECRVVYNMNDFDMQRMFKMSILADWETIVDADVQKEIRADKDLEELLDDEFERIYAGRDILRNEIFKHPVTPISLSSVQETVVATYLPVNMKRLIENAVHKFRVQRTLTDLSPRYVIEEVEKLVADITAVPQDASEYLQDVVSNNFVLPRIVIRLHLACKRVLTEYRLTRDMFDYIILSIRTRYLTSVAPPGDMVGIIAAQSLGQPTTQMVLNSVEYGTELLLKVDGKLRRVKIGEYVDDKLAQLPEAQIERHPQDTLLGWTKERDIEILSCDEDGKVDWQKVEAVTRHPVVNKDGSDTLLKVTLHSGREVTATKGKSFLKRQDNKIKPTLGEDLKVGDYLPVSNILPIPYRIDHLDLREYLPPTEWLYTSEVEKALEWRKGHGKFWWKGHGGTRFPGGIGTVFKLPYTRSDTFVEAFLGSPKLVPHRAKNCQPGCVYPATAAHQSAHIPEKMPLDEETGFLAGIYLAEGNCTYHHLMISNLDDDINERVHHCFKRWEVNYHIIDEARPMGWTKTLRSHSMVLTHLFLKLFGTGSHLKRIAPELLAAPDPFLKGLIGGYFDGDGCLTGRNIITAYSASHGMLEDLQQVLTRFGIRCSVRQMSEKAYAASLVRQPKAKRGWTLTINSAETTRFQRLFTMTIRTKQRALEGFNSKLAYGHLDIVPDVITETWGTTTIKRSAIKDLKYRASNPADLKVLQDIQAETIMYDRVMKIEEVSNAHNWVYDLTIKTTRSFNLWNGLCCWDTFHSAGILQEFNVVDGVPRLEELLSASKNPKAPTITIFLREEVAVDEERAQRVRDKLRQTSMSDLAVQSEIVYDPSDENSLVSGDVGFLKSFYTFMREEHCTHDSPWVLRIELDRAQLLERHIRMWEVEAKLLERFGSSLTCIFADDNADRLTIRLRVTNDSTSQGNDANRDDDVLYLLKQLETSVMKMVLRGVDNVAAAFLPARESRPRMRSVQGDGSMKSPDDKREVVIIAQQAAQAGSSSLLQILKMPEVDQYRTTTTNIRDVFELLGIEAARNVLMREILKVYSSAYINYRHIEMLIDTMTCTGEWIAMNRFGINHIQSSALSRASFEETENHFTNAAAFAEYDAMTGVSGACMCAQAFRGGTGECDVLLDEDMIREFAGGDDAESEALAPIAEGDEGGADEDMPDIGIDFSIDPDVQAPFAFTPGVAVTVV</sequence>
<dbReference type="InterPro" id="IPR045867">
    <property type="entry name" value="DNA-dir_RpoC_beta_prime"/>
</dbReference>
<evidence type="ECO:0000313" key="10">
    <source>
        <dbReference type="EMBL" id="CAK0777390.1"/>
    </source>
</evidence>
<dbReference type="Pfam" id="PF05000">
    <property type="entry name" value="RNA_pol_Rpb1_4"/>
    <property type="match status" value="1"/>
</dbReference>
<evidence type="ECO:0000256" key="7">
    <source>
        <dbReference type="ARBA" id="ARBA00023000"/>
    </source>
</evidence>
<keyword evidence="11" id="KW-1185">Reference proteome</keyword>
<dbReference type="Proteomes" id="UP001314263">
    <property type="component" value="Unassembled WGS sequence"/>
</dbReference>
<keyword evidence="4" id="KW-0808">Transferase</keyword>
<reference evidence="10 11" key="1">
    <citation type="submission" date="2023-10" db="EMBL/GenBank/DDBJ databases">
        <authorList>
            <person name="Maclean D."/>
            <person name="Macfadyen A."/>
        </authorList>
    </citation>
    <scope>NUCLEOTIDE SEQUENCE [LARGE SCALE GENOMIC DNA]</scope>
</reference>
<dbReference type="InterPro" id="IPR038593">
    <property type="entry name" value="RNA_pol_Rpb1_7_sf"/>
</dbReference>
<keyword evidence="3" id="KW-0934">Plastid</keyword>
<dbReference type="Gene3D" id="6.10.250.2940">
    <property type="match status" value="1"/>
</dbReference>
<evidence type="ECO:0000256" key="4">
    <source>
        <dbReference type="ARBA" id="ARBA00022679"/>
    </source>
</evidence>
<dbReference type="InterPro" id="IPR004860">
    <property type="entry name" value="LAGLIDADG_dom"/>
</dbReference>
<keyword evidence="6" id="KW-0068">Autocatalytic cleavage</keyword>
<dbReference type="PANTHER" id="PTHR19376:SF37">
    <property type="entry name" value="DNA-DIRECTED RNA POLYMERASE II SUBUNIT RPB1"/>
    <property type="match status" value="1"/>
</dbReference>
<dbReference type="CDD" id="cd00081">
    <property type="entry name" value="Hint"/>
    <property type="match status" value="1"/>
</dbReference>
<dbReference type="SUPFAM" id="SSF64484">
    <property type="entry name" value="beta and beta-prime subunits of DNA dependent RNA-polymerase"/>
    <property type="match status" value="2"/>
</dbReference>
<keyword evidence="5" id="KW-0548">Nucleotidyltransferase</keyword>
<protein>
    <recommendedName>
        <fullName evidence="1">DNA-directed RNA polymerase</fullName>
        <ecNumber evidence="1">2.7.7.6</ecNumber>
    </recommendedName>
</protein>
<dbReference type="Pfam" id="PF04998">
    <property type="entry name" value="RNA_pol_Rpb1_5"/>
    <property type="match status" value="2"/>
</dbReference>
<evidence type="ECO:0000256" key="6">
    <source>
        <dbReference type="ARBA" id="ARBA00022813"/>
    </source>
</evidence>
<name>A0AAV1I5V8_9CHLO</name>
<proteinExistence type="predicted"/>
<dbReference type="NCBIfam" id="TIGR01445">
    <property type="entry name" value="intein_Nterm"/>
    <property type="match status" value="1"/>
</dbReference>
<dbReference type="Gene3D" id="3.30.1360.140">
    <property type="match status" value="1"/>
</dbReference>
<dbReference type="InterPro" id="IPR042102">
    <property type="entry name" value="RNA_pol_Rpb1_3_sf"/>
</dbReference>
<dbReference type="SUPFAM" id="SSF55608">
    <property type="entry name" value="Homing endonucleases"/>
    <property type="match status" value="1"/>
</dbReference>
<dbReference type="InterPro" id="IPR004042">
    <property type="entry name" value="Intein_endonuc_central"/>
</dbReference>
<dbReference type="Pfam" id="PF04992">
    <property type="entry name" value="RNA_pol_Rpb1_6"/>
    <property type="match status" value="1"/>
</dbReference>
<dbReference type="InterPro" id="IPR006142">
    <property type="entry name" value="INTEIN"/>
</dbReference>
<evidence type="ECO:0000256" key="8">
    <source>
        <dbReference type="ARBA" id="ARBA00023163"/>
    </source>
</evidence>
<dbReference type="GO" id="GO:0003677">
    <property type="term" value="F:DNA binding"/>
    <property type="evidence" value="ECO:0007669"/>
    <property type="project" value="InterPro"/>
</dbReference>
<dbReference type="PRINTS" id="PR00379">
    <property type="entry name" value="INTEIN"/>
</dbReference>
<keyword evidence="8" id="KW-0804">Transcription</keyword>
<evidence type="ECO:0000259" key="9">
    <source>
        <dbReference type="PROSITE" id="PS50819"/>
    </source>
</evidence>
<dbReference type="Pfam" id="PF14528">
    <property type="entry name" value="LAGLIDADG_3"/>
    <property type="match status" value="1"/>
</dbReference>
<evidence type="ECO:0000256" key="3">
    <source>
        <dbReference type="ARBA" id="ARBA00022640"/>
    </source>
</evidence>
<dbReference type="InterPro" id="IPR007081">
    <property type="entry name" value="RNA_pol_Rpb1_5"/>
</dbReference>
<dbReference type="Gene3D" id="2.170.16.10">
    <property type="entry name" value="Hedgehog/Intein (Hint) domain"/>
    <property type="match status" value="1"/>
</dbReference>
<dbReference type="PROSITE" id="PS50819">
    <property type="entry name" value="INTEIN_ENDONUCLEASE"/>
    <property type="match status" value="1"/>
</dbReference>
<evidence type="ECO:0000256" key="2">
    <source>
        <dbReference type="ARBA" id="ARBA00022478"/>
    </source>
</evidence>
<dbReference type="GO" id="GO:0003899">
    <property type="term" value="F:DNA-directed RNA polymerase activity"/>
    <property type="evidence" value="ECO:0007669"/>
    <property type="project" value="UniProtKB-EC"/>
</dbReference>
<dbReference type="PANTHER" id="PTHR19376">
    <property type="entry name" value="DNA-DIRECTED RNA POLYMERASE"/>
    <property type="match status" value="1"/>
</dbReference>
<dbReference type="InterPro" id="IPR038120">
    <property type="entry name" value="Rpb1_funnel_sf"/>
</dbReference>
<dbReference type="Pfam" id="PF14890">
    <property type="entry name" value="Intein_splicing"/>
    <property type="match status" value="1"/>
</dbReference>
<dbReference type="SUPFAM" id="SSF51294">
    <property type="entry name" value="Hedgehog/intein (Hint) domain"/>
    <property type="match status" value="1"/>
</dbReference>
<dbReference type="InterPro" id="IPR007083">
    <property type="entry name" value="RNA_pol_Rpb1_4"/>
</dbReference>
<dbReference type="Gene3D" id="3.10.28.10">
    <property type="entry name" value="Homing endonucleases"/>
    <property type="match status" value="1"/>
</dbReference>
<evidence type="ECO:0000313" key="11">
    <source>
        <dbReference type="Proteomes" id="UP001314263"/>
    </source>
</evidence>
<dbReference type="Gene3D" id="1.10.274.100">
    <property type="entry name" value="RNA polymerase Rpb1, domain 3"/>
    <property type="match status" value="1"/>
</dbReference>
<dbReference type="GO" id="GO:0006351">
    <property type="term" value="P:DNA-templated transcription"/>
    <property type="evidence" value="ECO:0007669"/>
    <property type="project" value="InterPro"/>
</dbReference>
<organism evidence="10 11">
    <name type="scientific">Coccomyxa viridis</name>
    <dbReference type="NCBI Taxonomy" id="1274662"/>
    <lineage>
        <taxon>Eukaryota</taxon>
        <taxon>Viridiplantae</taxon>
        <taxon>Chlorophyta</taxon>
        <taxon>core chlorophytes</taxon>
        <taxon>Trebouxiophyceae</taxon>
        <taxon>Trebouxiophyceae incertae sedis</taxon>
        <taxon>Coccomyxaceae</taxon>
        <taxon>Coccomyxa</taxon>
    </lineage>
</organism>
<dbReference type="SMART" id="SM00306">
    <property type="entry name" value="HintN"/>
    <property type="match status" value="1"/>
</dbReference>
<keyword evidence="7" id="KW-0651">Protein splicing</keyword>
<dbReference type="InterPro" id="IPR007073">
    <property type="entry name" value="RNA_pol_Rpb1_7"/>
</dbReference>
<dbReference type="InterPro" id="IPR036844">
    <property type="entry name" value="Hint_dom_sf"/>
</dbReference>
<dbReference type="InterPro" id="IPR007075">
    <property type="entry name" value="RNA_pol_Rpb1_6"/>
</dbReference>
<dbReference type="Gene3D" id="6.20.50.80">
    <property type="match status" value="1"/>
</dbReference>
<dbReference type="InterPro" id="IPR003587">
    <property type="entry name" value="Hint_dom_N"/>
</dbReference>
<evidence type="ECO:0000256" key="1">
    <source>
        <dbReference type="ARBA" id="ARBA00012418"/>
    </source>
</evidence>
<feature type="domain" description="DOD-type homing endonuclease" evidence="9">
    <location>
        <begin position="866"/>
        <end position="998"/>
    </location>
</feature>
<dbReference type="EMBL" id="CAUYUE010000005">
    <property type="protein sequence ID" value="CAK0777390.1"/>
    <property type="molecule type" value="Genomic_DNA"/>
</dbReference>
<dbReference type="Pfam" id="PF04990">
    <property type="entry name" value="RNA_pol_Rpb1_7"/>
    <property type="match status" value="1"/>
</dbReference>